<name>A0AAD1STV8_PELCU</name>
<keyword evidence="3" id="KW-1185">Reference proteome</keyword>
<dbReference type="EMBL" id="OW240918">
    <property type="protein sequence ID" value="CAH2306600.1"/>
    <property type="molecule type" value="Genomic_DNA"/>
</dbReference>
<evidence type="ECO:0000313" key="3">
    <source>
        <dbReference type="Proteomes" id="UP001295444"/>
    </source>
</evidence>
<evidence type="ECO:0000256" key="1">
    <source>
        <dbReference type="SAM" id="MobiDB-lite"/>
    </source>
</evidence>
<dbReference type="AlphaFoldDB" id="A0AAD1STV8"/>
<reference evidence="2" key="1">
    <citation type="submission" date="2022-03" db="EMBL/GenBank/DDBJ databases">
        <authorList>
            <person name="Alioto T."/>
            <person name="Alioto T."/>
            <person name="Gomez Garrido J."/>
        </authorList>
    </citation>
    <scope>NUCLEOTIDE SEQUENCE</scope>
</reference>
<proteinExistence type="predicted"/>
<gene>
    <name evidence="2" type="ORF">PECUL_23A031846</name>
</gene>
<dbReference type="Proteomes" id="UP001295444">
    <property type="component" value="Chromosome 07"/>
</dbReference>
<accession>A0AAD1STV8</accession>
<feature type="region of interest" description="Disordered" evidence="1">
    <location>
        <begin position="33"/>
        <end position="84"/>
    </location>
</feature>
<sequence>MAAAISMAFHEARIEKAFEHFWSQFWSTVGQRTVKEAEASPTPTSPRNTHRPQPAMQGHDTAPVTSRRSRKKRQVPQSWRIRAAKSHPVRLQGLTTRPAQVLSGARGRKGTIPTQGTAIRCPTLPSARLRGRPTPGTHRKATTATLHLPTQNTHLQNPAGPTGLHTCLLRTRTVRLSPWQEGQIGTLQAWKRTVQRIG</sequence>
<evidence type="ECO:0000313" key="2">
    <source>
        <dbReference type="EMBL" id="CAH2306600.1"/>
    </source>
</evidence>
<organism evidence="2 3">
    <name type="scientific">Pelobates cultripes</name>
    <name type="common">Western spadefoot toad</name>
    <dbReference type="NCBI Taxonomy" id="61616"/>
    <lineage>
        <taxon>Eukaryota</taxon>
        <taxon>Metazoa</taxon>
        <taxon>Chordata</taxon>
        <taxon>Craniata</taxon>
        <taxon>Vertebrata</taxon>
        <taxon>Euteleostomi</taxon>
        <taxon>Amphibia</taxon>
        <taxon>Batrachia</taxon>
        <taxon>Anura</taxon>
        <taxon>Pelobatoidea</taxon>
        <taxon>Pelobatidae</taxon>
        <taxon>Pelobates</taxon>
    </lineage>
</organism>
<protein>
    <submittedName>
        <fullName evidence="2">Uncharacterized protein</fullName>
    </submittedName>
</protein>